<keyword evidence="3" id="KW-0520">NAD</keyword>
<accession>A0A2V2ZT87</accession>
<dbReference type="AlphaFoldDB" id="A0A2V2ZT87"/>
<dbReference type="InterPro" id="IPR006139">
    <property type="entry name" value="D-isomer_2_OHA_DH_cat_dom"/>
</dbReference>
<dbReference type="SUPFAM" id="SSF52283">
    <property type="entry name" value="Formate/glycerate dehydrogenase catalytic domain-like"/>
    <property type="match status" value="1"/>
</dbReference>
<evidence type="ECO:0000256" key="3">
    <source>
        <dbReference type="ARBA" id="ARBA00023027"/>
    </source>
</evidence>
<dbReference type="InterPro" id="IPR050418">
    <property type="entry name" value="D-iso_2-hydroxyacid_DH_PdxB"/>
</dbReference>
<dbReference type="SUPFAM" id="SSF51735">
    <property type="entry name" value="NAD(P)-binding Rossmann-fold domains"/>
    <property type="match status" value="1"/>
</dbReference>
<dbReference type="EMBL" id="QGTW01000009">
    <property type="protein sequence ID" value="PWW26887.1"/>
    <property type="molecule type" value="Genomic_DNA"/>
</dbReference>
<dbReference type="GO" id="GO:0051287">
    <property type="term" value="F:NAD binding"/>
    <property type="evidence" value="ECO:0007669"/>
    <property type="project" value="InterPro"/>
</dbReference>
<dbReference type="PANTHER" id="PTHR43761">
    <property type="entry name" value="D-ISOMER SPECIFIC 2-HYDROXYACID DEHYDROGENASE FAMILY PROTEIN (AFU_ORTHOLOGUE AFUA_1G13630)"/>
    <property type="match status" value="1"/>
</dbReference>
<evidence type="ECO:0000313" key="8">
    <source>
        <dbReference type="Proteomes" id="UP000247150"/>
    </source>
</evidence>
<dbReference type="GO" id="GO:0016616">
    <property type="term" value="F:oxidoreductase activity, acting on the CH-OH group of donors, NAD or NADP as acceptor"/>
    <property type="evidence" value="ECO:0007669"/>
    <property type="project" value="InterPro"/>
</dbReference>
<name>A0A2V2ZT87_9BACI</name>
<dbReference type="Proteomes" id="UP000247150">
    <property type="component" value="Unassembled WGS sequence"/>
</dbReference>
<evidence type="ECO:0000259" key="5">
    <source>
        <dbReference type="Pfam" id="PF00389"/>
    </source>
</evidence>
<sequence>MIPIKTFIFDPIDPVALEYARKRLDIVEWTNKEIENYSIAEAVIVRTFKMTRKIIDQMPNLKIIAKHGVGVDNIDLDYAKSRGIIVTNTPHANMNSVAELVIALALNCARKVTFAHTMVKKGVEKNSPFELAGFELQNKTVGLIGLGRIGTLVGWKLKAAFNTKVLVYDPYTTESICKKEGFIKCEDLDQVLKESDIVSISVPFTKDTENLISARELSLMKKNAILINTSRGKIINEKDLYHALQQNKLFGAAIDAFAEEPVSKDHPLLTCNNFIGTPHNGANTKDALIRMGTEAVDEIVRLMNNEETLSKII</sequence>
<dbReference type="InterPro" id="IPR036291">
    <property type="entry name" value="NAD(P)-bd_dom_sf"/>
</dbReference>
<dbReference type="Pfam" id="PF00389">
    <property type="entry name" value="2-Hacid_dh"/>
    <property type="match status" value="1"/>
</dbReference>
<dbReference type="RefSeq" id="WP_181396040.1">
    <property type="nucleotide sequence ID" value="NZ_QGTW01000009.1"/>
</dbReference>
<dbReference type="PANTHER" id="PTHR43761:SF1">
    <property type="entry name" value="D-ISOMER SPECIFIC 2-HYDROXYACID DEHYDROGENASE CATALYTIC DOMAIN-CONTAINING PROTEIN-RELATED"/>
    <property type="match status" value="1"/>
</dbReference>
<evidence type="ECO:0000256" key="2">
    <source>
        <dbReference type="ARBA" id="ARBA00023002"/>
    </source>
</evidence>
<dbReference type="InterPro" id="IPR029753">
    <property type="entry name" value="D-isomer_DH_CS"/>
</dbReference>
<dbReference type="PROSITE" id="PS00671">
    <property type="entry name" value="D_2_HYDROXYACID_DH_3"/>
    <property type="match status" value="1"/>
</dbReference>
<evidence type="ECO:0000313" key="7">
    <source>
        <dbReference type="EMBL" id="PWW26887.1"/>
    </source>
</evidence>
<dbReference type="Gene3D" id="3.40.50.720">
    <property type="entry name" value="NAD(P)-binding Rossmann-like Domain"/>
    <property type="match status" value="2"/>
</dbReference>
<dbReference type="FunFam" id="3.40.50.720:FF:000203">
    <property type="entry name" value="D-3-phosphoglycerate dehydrogenase (SerA)"/>
    <property type="match status" value="1"/>
</dbReference>
<feature type="domain" description="D-isomer specific 2-hydroxyacid dehydrogenase catalytic" evidence="5">
    <location>
        <begin position="7"/>
        <end position="310"/>
    </location>
</feature>
<organism evidence="7 8">
    <name type="scientific">Cytobacillus oceanisediminis</name>
    <dbReference type="NCBI Taxonomy" id="665099"/>
    <lineage>
        <taxon>Bacteria</taxon>
        <taxon>Bacillati</taxon>
        <taxon>Bacillota</taxon>
        <taxon>Bacilli</taxon>
        <taxon>Bacillales</taxon>
        <taxon>Bacillaceae</taxon>
        <taxon>Cytobacillus</taxon>
    </lineage>
</organism>
<dbReference type="Pfam" id="PF02826">
    <property type="entry name" value="2-Hacid_dh_C"/>
    <property type="match status" value="1"/>
</dbReference>
<dbReference type="InterPro" id="IPR006140">
    <property type="entry name" value="D-isomer_DH_NAD-bd"/>
</dbReference>
<keyword evidence="2 4" id="KW-0560">Oxidoreductase</keyword>
<protein>
    <submittedName>
        <fullName evidence="7">D-3-phosphoglycerate dehydrogenase</fullName>
    </submittedName>
</protein>
<feature type="domain" description="D-isomer specific 2-hydroxyacid dehydrogenase NAD-binding" evidence="6">
    <location>
        <begin position="102"/>
        <end position="281"/>
    </location>
</feature>
<evidence type="ECO:0000259" key="6">
    <source>
        <dbReference type="Pfam" id="PF02826"/>
    </source>
</evidence>
<reference evidence="7 8" key="1">
    <citation type="submission" date="2018-05" db="EMBL/GenBank/DDBJ databases">
        <title>Freshwater and sediment microbial communities from various areas in North America, analyzing microbe dynamics in response to fracking.</title>
        <authorList>
            <person name="Lamendella R."/>
        </authorList>
    </citation>
    <scope>NUCLEOTIDE SEQUENCE [LARGE SCALE GENOMIC DNA]</scope>
    <source>
        <strain evidence="7 8">15_TX</strain>
    </source>
</reference>
<comment type="similarity">
    <text evidence="1 4">Belongs to the D-isomer specific 2-hydroxyacid dehydrogenase family.</text>
</comment>
<comment type="caution">
    <text evidence="7">The sequence shown here is derived from an EMBL/GenBank/DDBJ whole genome shotgun (WGS) entry which is preliminary data.</text>
</comment>
<dbReference type="CDD" id="cd12173">
    <property type="entry name" value="PGDH_4"/>
    <property type="match status" value="1"/>
</dbReference>
<gene>
    <name evidence="7" type="ORF">DFO73_10951</name>
</gene>
<evidence type="ECO:0000256" key="1">
    <source>
        <dbReference type="ARBA" id="ARBA00005854"/>
    </source>
</evidence>
<proteinExistence type="inferred from homology"/>
<evidence type="ECO:0000256" key="4">
    <source>
        <dbReference type="RuleBase" id="RU003719"/>
    </source>
</evidence>